<evidence type="ECO:0000313" key="2">
    <source>
        <dbReference type="EnsemblPlants" id="PNT75626"/>
    </source>
</evidence>
<organism evidence="1">
    <name type="scientific">Brachypodium distachyon</name>
    <name type="common">Purple false brome</name>
    <name type="synonym">Trachynia distachya</name>
    <dbReference type="NCBI Taxonomy" id="15368"/>
    <lineage>
        <taxon>Eukaryota</taxon>
        <taxon>Viridiplantae</taxon>
        <taxon>Streptophyta</taxon>
        <taxon>Embryophyta</taxon>
        <taxon>Tracheophyta</taxon>
        <taxon>Spermatophyta</taxon>
        <taxon>Magnoliopsida</taxon>
        <taxon>Liliopsida</taxon>
        <taxon>Poales</taxon>
        <taxon>Poaceae</taxon>
        <taxon>BOP clade</taxon>
        <taxon>Pooideae</taxon>
        <taxon>Stipodae</taxon>
        <taxon>Brachypodieae</taxon>
        <taxon>Brachypodium</taxon>
    </lineage>
</organism>
<reference evidence="1 2" key="1">
    <citation type="journal article" date="2010" name="Nature">
        <title>Genome sequencing and analysis of the model grass Brachypodium distachyon.</title>
        <authorList>
            <consortium name="International Brachypodium Initiative"/>
        </authorList>
    </citation>
    <scope>NUCLEOTIDE SEQUENCE [LARGE SCALE GENOMIC DNA]</scope>
    <source>
        <strain evidence="1 2">Bd21</strain>
    </source>
</reference>
<evidence type="ECO:0000313" key="1">
    <source>
        <dbReference type="EMBL" id="PNT75626.1"/>
    </source>
</evidence>
<protein>
    <submittedName>
        <fullName evidence="1 2">Uncharacterized protein</fullName>
    </submittedName>
</protein>
<dbReference type="InParanoid" id="A0A2K2DMW9"/>
<gene>
    <name evidence="1" type="ORF">BRADI_1g35755v3</name>
</gene>
<evidence type="ECO:0000313" key="3">
    <source>
        <dbReference type="Proteomes" id="UP000008810"/>
    </source>
</evidence>
<accession>A0A2K2DMW9</accession>
<reference evidence="2" key="3">
    <citation type="submission" date="2018-08" db="UniProtKB">
        <authorList>
            <consortium name="EnsemblPlants"/>
        </authorList>
    </citation>
    <scope>IDENTIFICATION</scope>
    <source>
        <strain evidence="2">cv. Bd21</strain>
    </source>
</reference>
<dbReference type="AlphaFoldDB" id="A0A2K2DMW9"/>
<name>A0A2K2DMW9_BRADI</name>
<dbReference type="Proteomes" id="UP000008810">
    <property type="component" value="Chromosome 1"/>
</dbReference>
<dbReference type="EMBL" id="CM000880">
    <property type="protein sequence ID" value="PNT75626.1"/>
    <property type="molecule type" value="Genomic_DNA"/>
</dbReference>
<keyword evidence="3" id="KW-1185">Reference proteome</keyword>
<dbReference type="Gramene" id="PNT75626">
    <property type="protein sequence ID" value="PNT75626"/>
    <property type="gene ID" value="BRADI_1g35755v3"/>
</dbReference>
<dbReference type="EnsemblPlants" id="PNT75626">
    <property type="protein sequence ID" value="PNT75626"/>
    <property type="gene ID" value="BRADI_1g35755v3"/>
</dbReference>
<sequence>MRMETRAWIERPINADPTAAHTADGQPGKLCQFMCDPIARLMSPATSEINKQGAGVMKLPKPEPHSRPIRGIVLKTRDQTSAAAFQVQPLILMENHTLYSFDSTP</sequence>
<reference evidence="1" key="2">
    <citation type="submission" date="2017-06" db="EMBL/GenBank/DDBJ databases">
        <title>WGS assembly of Brachypodium distachyon.</title>
        <authorList>
            <consortium name="The International Brachypodium Initiative"/>
            <person name="Lucas S."/>
            <person name="Harmon-Smith M."/>
            <person name="Lail K."/>
            <person name="Tice H."/>
            <person name="Grimwood J."/>
            <person name="Bruce D."/>
            <person name="Barry K."/>
            <person name="Shu S."/>
            <person name="Lindquist E."/>
            <person name="Wang M."/>
            <person name="Pitluck S."/>
            <person name="Vogel J.P."/>
            <person name="Garvin D.F."/>
            <person name="Mockler T.C."/>
            <person name="Schmutz J."/>
            <person name="Rokhsar D."/>
            <person name="Bevan M.W."/>
        </authorList>
    </citation>
    <scope>NUCLEOTIDE SEQUENCE</scope>
    <source>
        <strain evidence="1">Bd21</strain>
    </source>
</reference>
<proteinExistence type="predicted"/>